<dbReference type="Pfam" id="PF22615">
    <property type="entry name" value="IPMS_D2"/>
    <property type="match status" value="1"/>
</dbReference>
<dbReference type="Gene3D" id="3.20.20.70">
    <property type="entry name" value="Aldolase class I"/>
    <property type="match status" value="1"/>
</dbReference>
<dbReference type="Pfam" id="PF08502">
    <property type="entry name" value="LeuA_dimer"/>
    <property type="match status" value="1"/>
</dbReference>
<dbReference type="GO" id="GO:0005737">
    <property type="term" value="C:cytoplasm"/>
    <property type="evidence" value="ECO:0007669"/>
    <property type="project" value="UniProtKB-SubCell"/>
</dbReference>
<evidence type="ECO:0000256" key="9">
    <source>
        <dbReference type="ARBA" id="ARBA00022723"/>
    </source>
</evidence>
<keyword evidence="9 12" id="KW-0479">Metal-binding</keyword>
<comment type="subcellular location">
    <subcellularLocation>
        <location evidence="12">Cytoplasm</location>
    </subcellularLocation>
</comment>
<evidence type="ECO:0000256" key="1">
    <source>
        <dbReference type="ARBA" id="ARBA00000064"/>
    </source>
</evidence>
<comment type="subunit">
    <text evidence="12">Homodimer.</text>
</comment>
<keyword evidence="5 12" id="KW-0432">Leucine biosynthesis</keyword>
<accession>A0A5Q3Q1Z0</accession>
<comment type="function">
    <text evidence="12">Catalyzes the condensation of the acetyl group of acetyl-CoA with 3-methyl-2-oxobutanoate (2-ketoisovalerate) to form 3-carboxy-3-hydroxy-4-methylpentanoate (2-isopropylmalate).</text>
</comment>
<comment type="pathway">
    <text evidence="2 12">Amino-acid biosynthesis; L-leucine biosynthesis; L-leucine from 3-methyl-2-oxobutanoate: step 1/4.</text>
</comment>
<comment type="similarity">
    <text evidence="3 12">Belongs to the alpha-IPM synthase/homocitrate synthase family. LeuA type 2 subfamily.</text>
</comment>
<feature type="binding site" evidence="12">
    <location>
        <position position="283"/>
    </location>
    <ligand>
        <name>Mg(2+)</name>
        <dbReference type="ChEBI" id="CHEBI:18420"/>
    </ligand>
</feature>
<proteinExistence type="inferred from homology"/>
<dbReference type="HAMAP" id="MF_00572">
    <property type="entry name" value="LeuA_type2"/>
    <property type="match status" value="1"/>
</dbReference>
<comment type="cofactor">
    <cofactor evidence="12">
        <name>Mg(2+)</name>
        <dbReference type="ChEBI" id="CHEBI:18420"/>
    </cofactor>
</comment>
<dbReference type="PROSITE" id="PS50991">
    <property type="entry name" value="PYR_CT"/>
    <property type="match status" value="1"/>
</dbReference>
<dbReference type="InterPro" id="IPR005668">
    <property type="entry name" value="IPM_Synthase"/>
</dbReference>
<dbReference type="InterPro" id="IPR054692">
    <property type="entry name" value="LeuA-like_post-cat"/>
</dbReference>
<dbReference type="InterPro" id="IPR000891">
    <property type="entry name" value="PYR_CT"/>
</dbReference>
<dbReference type="InterPro" id="IPR013709">
    <property type="entry name" value="2-isopropylmalate_synth_dimer"/>
</dbReference>
<dbReference type="KEGG" id="sace:GIY23_01155"/>
<dbReference type="GO" id="GO:0000287">
    <property type="term" value="F:magnesium ion binding"/>
    <property type="evidence" value="ECO:0007669"/>
    <property type="project" value="UniProtKB-UniRule"/>
</dbReference>
<evidence type="ECO:0000256" key="6">
    <source>
        <dbReference type="ARBA" id="ARBA00022490"/>
    </source>
</evidence>
<dbReference type="GO" id="GO:0003852">
    <property type="term" value="F:2-isopropylmalate synthase activity"/>
    <property type="evidence" value="ECO:0007669"/>
    <property type="project" value="UniProtKB-UniRule"/>
</dbReference>
<dbReference type="GO" id="GO:0003985">
    <property type="term" value="F:acetyl-CoA C-acetyltransferase activity"/>
    <property type="evidence" value="ECO:0007669"/>
    <property type="project" value="UniProtKB-UniRule"/>
</dbReference>
<dbReference type="EC" id="2.3.3.13" evidence="4 12"/>
<evidence type="ECO:0000256" key="10">
    <source>
        <dbReference type="ARBA" id="ARBA00022842"/>
    </source>
</evidence>
<dbReference type="InterPro" id="IPR039371">
    <property type="entry name" value="LeuA_N_DRE-TIM"/>
</dbReference>
<dbReference type="FunFam" id="3.30.160.270:FF:000006">
    <property type="entry name" value="2-isopropylmalate synthase"/>
    <property type="match status" value="1"/>
</dbReference>
<evidence type="ECO:0000256" key="4">
    <source>
        <dbReference type="ARBA" id="ARBA00012973"/>
    </source>
</evidence>
<keyword evidence="11 12" id="KW-0100">Branched-chain amino acid biosynthesis</keyword>
<dbReference type="GO" id="GO:0009098">
    <property type="term" value="P:L-leucine biosynthetic process"/>
    <property type="evidence" value="ECO:0007669"/>
    <property type="project" value="UniProtKB-UniRule"/>
</dbReference>
<evidence type="ECO:0000256" key="12">
    <source>
        <dbReference type="HAMAP-Rule" id="MF_00572"/>
    </source>
</evidence>
<dbReference type="NCBIfam" id="TIGR00970">
    <property type="entry name" value="leuA_yeast"/>
    <property type="match status" value="1"/>
</dbReference>
<dbReference type="SUPFAM" id="SSF110921">
    <property type="entry name" value="2-isopropylmalate synthase LeuA, allosteric (dimerisation) domain"/>
    <property type="match status" value="1"/>
</dbReference>
<feature type="binding site" evidence="12">
    <location>
        <position position="281"/>
    </location>
    <ligand>
        <name>Mg(2+)</name>
        <dbReference type="ChEBI" id="CHEBI:18420"/>
    </ligand>
</feature>
<feature type="binding site" evidence="12">
    <location>
        <position position="77"/>
    </location>
    <ligand>
        <name>Mg(2+)</name>
        <dbReference type="ChEBI" id="CHEBI:18420"/>
    </ligand>
</feature>
<dbReference type="SUPFAM" id="SSF89000">
    <property type="entry name" value="post-HMGL domain-like"/>
    <property type="match status" value="1"/>
</dbReference>
<dbReference type="PANTHER" id="PTHR46911:SF1">
    <property type="entry name" value="2-ISOPROPYLMALATE SYNTHASE"/>
    <property type="match status" value="1"/>
</dbReference>
<dbReference type="InterPro" id="IPR036230">
    <property type="entry name" value="LeuA_allosteric_dom_sf"/>
</dbReference>
<dbReference type="FunFam" id="3.20.20.70:FF:000045">
    <property type="entry name" value="2-isopropylmalate synthase"/>
    <property type="match status" value="1"/>
</dbReference>
<evidence type="ECO:0000259" key="14">
    <source>
        <dbReference type="PROSITE" id="PS50991"/>
    </source>
</evidence>
<evidence type="ECO:0000256" key="11">
    <source>
        <dbReference type="ARBA" id="ARBA00023304"/>
    </source>
</evidence>
<evidence type="ECO:0000256" key="8">
    <source>
        <dbReference type="ARBA" id="ARBA00022679"/>
    </source>
</evidence>
<dbReference type="PROSITE" id="PS00815">
    <property type="entry name" value="AIPM_HOMOCIT_SYNTH_1"/>
    <property type="match status" value="1"/>
</dbReference>
<dbReference type="Gene3D" id="3.30.160.270">
    <property type="match status" value="1"/>
</dbReference>
<protein>
    <recommendedName>
        <fullName evidence="4 12">2-isopropylmalate synthase</fullName>
        <ecNumber evidence="4 12">2.3.3.13</ecNumber>
    </recommendedName>
    <alternativeName>
        <fullName evidence="12">Alpha-IPM synthase</fullName>
    </alternativeName>
    <alternativeName>
        <fullName evidence="12">Alpha-isopropylmalate synthase</fullName>
    </alternativeName>
</protein>
<dbReference type="PANTHER" id="PTHR46911">
    <property type="match status" value="1"/>
</dbReference>
<dbReference type="Proteomes" id="UP000371041">
    <property type="component" value="Chromosome"/>
</dbReference>
<evidence type="ECO:0000256" key="2">
    <source>
        <dbReference type="ARBA" id="ARBA00004689"/>
    </source>
</evidence>
<organism evidence="15 16">
    <name type="scientific">Allosaccharopolyspora coralli</name>
    <dbReference type="NCBI Taxonomy" id="2665642"/>
    <lineage>
        <taxon>Bacteria</taxon>
        <taxon>Bacillati</taxon>
        <taxon>Actinomycetota</taxon>
        <taxon>Actinomycetes</taxon>
        <taxon>Pseudonocardiales</taxon>
        <taxon>Pseudonocardiaceae</taxon>
        <taxon>Allosaccharopolyspora</taxon>
    </lineage>
</organism>
<keyword evidence="15" id="KW-0012">Acyltransferase</keyword>
<keyword evidence="10 12" id="KW-0460">Magnesium</keyword>
<dbReference type="CDD" id="cd07942">
    <property type="entry name" value="DRE_TIM_LeuA"/>
    <property type="match status" value="1"/>
</dbReference>
<dbReference type="AlphaFoldDB" id="A0A5Q3Q1Z0"/>
<feature type="region of interest" description="Disordered" evidence="13">
    <location>
        <begin position="1"/>
        <end position="34"/>
    </location>
</feature>
<evidence type="ECO:0000256" key="7">
    <source>
        <dbReference type="ARBA" id="ARBA00022605"/>
    </source>
</evidence>
<dbReference type="NCBIfam" id="NF002991">
    <property type="entry name" value="PRK03739.1"/>
    <property type="match status" value="1"/>
</dbReference>
<evidence type="ECO:0000313" key="15">
    <source>
        <dbReference type="EMBL" id="QGK68353.1"/>
    </source>
</evidence>
<dbReference type="SMART" id="SM00917">
    <property type="entry name" value="LeuA_dimer"/>
    <property type="match status" value="1"/>
</dbReference>
<dbReference type="Pfam" id="PF00682">
    <property type="entry name" value="HMGL-like"/>
    <property type="match status" value="1"/>
</dbReference>
<dbReference type="EMBL" id="CP045929">
    <property type="protein sequence ID" value="QGK68353.1"/>
    <property type="molecule type" value="Genomic_DNA"/>
</dbReference>
<reference evidence="16" key="1">
    <citation type="submission" date="2019-11" db="EMBL/GenBank/DDBJ databases">
        <title>The complete genome sequence of Saccharopolyspora sp. E2A.</title>
        <authorList>
            <person name="Zhang G."/>
        </authorList>
    </citation>
    <scope>NUCLEOTIDE SEQUENCE [LARGE SCALE GENOMIC DNA]</scope>
    <source>
        <strain evidence="16">E2A</strain>
    </source>
</reference>
<dbReference type="InterPro" id="IPR002034">
    <property type="entry name" value="AIPM/Hcit_synth_CS"/>
</dbReference>
<keyword evidence="6 12" id="KW-0963">Cytoplasm</keyword>
<dbReference type="InterPro" id="IPR013785">
    <property type="entry name" value="Aldolase_TIM"/>
</dbReference>
<evidence type="ECO:0000256" key="13">
    <source>
        <dbReference type="SAM" id="MobiDB-lite"/>
    </source>
</evidence>
<feature type="region of interest" description="Regulatory domain" evidence="12">
    <location>
        <begin position="484"/>
        <end position="604"/>
    </location>
</feature>
<dbReference type="SUPFAM" id="SSF51569">
    <property type="entry name" value="Aldolase"/>
    <property type="match status" value="1"/>
</dbReference>
<gene>
    <name evidence="12 15" type="primary">leuA</name>
    <name evidence="15" type="ORF">GIY23_01155</name>
</gene>
<feature type="domain" description="Pyruvate carboxyltransferase" evidence="14">
    <location>
        <begin position="68"/>
        <end position="342"/>
    </location>
</feature>
<dbReference type="UniPathway" id="UPA00048">
    <property type="reaction ID" value="UER00070"/>
</dbReference>
<keyword evidence="7 12" id="KW-0028">Amino-acid biosynthesis</keyword>
<evidence type="ECO:0000256" key="3">
    <source>
        <dbReference type="ARBA" id="ARBA00009767"/>
    </source>
</evidence>
<feature type="binding site" evidence="12">
    <location>
        <position position="317"/>
    </location>
    <ligand>
        <name>Mg(2+)</name>
        <dbReference type="ChEBI" id="CHEBI:18420"/>
    </ligand>
</feature>
<name>A0A5Q3Q1Z0_9PSEU</name>
<evidence type="ECO:0000313" key="16">
    <source>
        <dbReference type="Proteomes" id="UP000371041"/>
    </source>
</evidence>
<keyword evidence="16" id="KW-1185">Reference proteome</keyword>
<evidence type="ECO:0000256" key="5">
    <source>
        <dbReference type="ARBA" id="ARBA00022430"/>
    </source>
</evidence>
<sequence length="604" mass="66737">MTTPSEPSAPFAGDITTPARPAPADQQPWNPQRGSAMPYHRYRPFHELVEDVSLPDRTWPDTRITRAPLWSAVDLRDGNQALIDPMSPARKRRMFELLVRMGYKEIEVGFPAASQTDFDFVREIIEDGAVPDDVRIQVLTPCRPELIERTFASLEGANRAIVHLYNSTSILQRRVVFGEEREGIKKIATMGAELAVEYANKYSDTDFRFQYSPESYTGTELSFAVEVCDAVTEIWQPTPERPVILNLPATVEMATPNVYADSIEWMHRNLARRDSVILSLHPHNDRGTGVAAAELGYQAGADRIEGCLFGNGERTGNVDLVALGMNLFSQGIDPQIDFSDIDHVKRTVEHCNQLPVGERTPWGGELVYTAFSGSHQDAINKGLDALRKDAERAGNRVDDHPWEVPYLPIDPKDVGRNYEAVIRVNSQSGKGGVAYIMKAEHQLDLPRKMQIEFSKLVQERTDSDGGEVAPNTMWEVFSDEYLETTTPLTLVRQRFEASEDGATRTETITATVVADGEEHEIRGTGNGPVSAFVDALTQVGHHVRVMDYHEHALTSGDDALAAAYLECAVDGSSGPEVFWGAGVDASTVTASLRAVVSAVNRGSR</sequence>
<comment type="catalytic activity">
    <reaction evidence="1 12">
        <text>3-methyl-2-oxobutanoate + acetyl-CoA + H2O = (2S)-2-isopropylmalate + CoA + H(+)</text>
        <dbReference type="Rhea" id="RHEA:21524"/>
        <dbReference type="ChEBI" id="CHEBI:1178"/>
        <dbReference type="ChEBI" id="CHEBI:11851"/>
        <dbReference type="ChEBI" id="CHEBI:15377"/>
        <dbReference type="ChEBI" id="CHEBI:15378"/>
        <dbReference type="ChEBI" id="CHEBI:57287"/>
        <dbReference type="ChEBI" id="CHEBI:57288"/>
        <dbReference type="EC" id="2.3.3.13"/>
    </reaction>
</comment>
<dbReference type="PROSITE" id="PS00816">
    <property type="entry name" value="AIPM_HOMOCIT_SYNTH_2"/>
    <property type="match status" value="1"/>
</dbReference>
<keyword evidence="8 12" id="KW-0808">Transferase</keyword>
<dbReference type="RefSeq" id="WP_154074962.1">
    <property type="nucleotide sequence ID" value="NZ_CP045929.1"/>
</dbReference>